<dbReference type="Gene3D" id="3.30.420.10">
    <property type="entry name" value="Ribonuclease H-like superfamily/Ribonuclease H"/>
    <property type="match status" value="1"/>
</dbReference>
<evidence type="ECO:0000259" key="2">
    <source>
        <dbReference type="Pfam" id="PF13358"/>
    </source>
</evidence>
<dbReference type="InterPro" id="IPR036397">
    <property type="entry name" value="RNaseH_sf"/>
</dbReference>
<dbReference type="InterPro" id="IPR038717">
    <property type="entry name" value="Tc1-like_DDE_dom"/>
</dbReference>
<reference evidence="3" key="1">
    <citation type="submission" date="2020-04" db="EMBL/GenBank/DDBJ databases">
        <authorList>
            <person name="Alioto T."/>
            <person name="Alioto T."/>
            <person name="Gomez Garrido J."/>
        </authorList>
    </citation>
    <scope>NUCLEOTIDE SEQUENCE</scope>
    <source>
        <strain evidence="3">A484AB</strain>
    </source>
</reference>
<proteinExistence type="predicted"/>
<feature type="region of interest" description="Disordered" evidence="1">
    <location>
        <begin position="1"/>
        <end position="30"/>
    </location>
</feature>
<dbReference type="Pfam" id="PF13358">
    <property type="entry name" value="DDE_3"/>
    <property type="match status" value="1"/>
</dbReference>
<keyword evidence="4" id="KW-1185">Reference proteome</keyword>
<dbReference type="EMBL" id="CACRXK020011175">
    <property type="protein sequence ID" value="CAB4020896.1"/>
    <property type="molecule type" value="Genomic_DNA"/>
</dbReference>
<accession>A0A7D9KWG0</accession>
<evidence type="ECO:0000313" key="3">
    <source>
        <dbReference type="EMBL" id="CAB4020896.1"/>
    </source>
</evidence>
<sequence>SLQNVAETVFPPGLRGNRQESQEKAGLDKKRAKILSVGQREEPSIMRKEFYVDKILRGQLLPFISECFSEGNYRFQQDNDPKHKSHLAIEFLAKEKIIYWPTPPQSPDLNPIEMVWHEMKHYLRKYAKPKSKAELEQGIYNFWATMTPAKCAKYIGHLRKVVPEVIKRDGRASGY</sequence>
<dbReference type="Proteomes" id="UP001152795">
    <property type="component" value="Unassembled WGS sequence"/>
</dbReference>
<feature type="domain" description="Tc1-like transposase DDE" evidence="2">
    <location>
        <begin position="43"/>
        <end position="135"/>
    </location>
</feature>
<dbReference type="OrthoDB" id="6021633at2759"/>
<comment type="caution">
    <text evidence="3">The sequence shown here is derived from an EMBL/GenBank/DDBJ whole genome shotgun (WGS) entry which is preliminary data.</text>
</comment>
<protein>
    <recommendedName>
        <fullName evidence="2">Tc1-like transposase DDE domain-containing protein</fullName>
    </recommendedName>
</protein>
<evidence type="ECO:0000313" key="4">
    <source>
        <dbReference type="Proteomes" id="UP001152795"/>
    </source>
</evidence>
<gene>
    <name evidence="3" type="ORF">PACLA_8A046823</name>
</gene>
<evidence type="ECO:0000256" key="1">
    <source>
        <dbReference type="SAM" id="MobiDB-lite"/>
    </source>
</evidence>
<feature type="non-terminal residue" evidence="3">
    <location>
        <position position="175"/>
    </location>
</feature>
<dbReference type="AlphaFoldDB" id="A0A7D9KWG0"/>
<feature type="compositionally biased region" description="Basic and acidic residues" evidence="1">
    <location>
        <begin position="17"/>
        <end position="29"/>
    </location>
</feature>
<name>A0A7D9KWG0_PARCT</name>
<organism evidence="3 4">
    <name type="scientific">Paramuricea clavata</name>
    <name type="common">Red gorgonian</name>
    <name type="synonym">Violescent sea-whip</name>
    <dbReference type="NCBI Taxonomy" id="317549"/>
    <lineage>
        <taxon>Eukaryota</taxon>
        <taxon>Metazoa</taxon>
        <taxon>Cnidaria</taxon>
        <taxon>Anthozoa</taxon>
        <taxon>Octocorallia</taxon>
        <taxon>Malacalcyonacea</taxon>
        <taxon>Plexauridae</taxon>
        <taxon>Paramuricea</taxon>
    </lineage>
</organism>
<dbReference type="GO" id="GO:0003676">
    <property type="term" value="F:nucleic acid binding"/>
    <property type="evidence" value="ECO:0007669"/>
    <property type="project" value="InterPro"/>
</dbReference>